<dbReference type="RefSeq" id="WP_090828988.1">
    <property type="nucleotide sequence ID" value="NZ_FOBH01000008.1"/>
</dbReference>
<keyword evidence="2" id="KW-1185">Reference proteome</keyword>
<dbReference type="Proteomes" id="UP000198620">
    <property type="component" value="Unassembled WGS sequence"/>
</dbReference>
<sequence length="378" mass="41569">MRANGAGWSSRAAGLLHSFVEAACHSGMLRRLLEGDPSAALREWQWECNNVPPSLPPPSNAISVAIDDATLLGPVHWRTEPEEELLRQPQLRLLLAGAKPLALIHGNERSLTALANWARVRGYFGVLGPHEFLPQHDSDKGEYSNRMIDVTSAQAGSGAWRGLLLAPDEQTVLIAWLCQLFGWEGLLGRLLGYPPCCCDAFEDRWPIASQKYEGDVGLMYLAEVSSRAGEPVHELNWTVNIFARYFGWEVIQHFPCHWGCMATTALAQRYFSVLSHYWPTEMQKTLQHLAAPLLVIPNHGFSLFPGGRVVRENGSASLIYEPELVQVIGMEGALVDSITSSPRLTSSRGGGWQIGGSKVPGWLLNINSDPAAVEGTMR</sequence>
<organism evidence="1 2">
    <name type="scientific">Nitrosovibrio tenuis</name>
    <dbReference type="NCBI Taxonomy" id="1233"/>
    <lineage>
        <taxon>Bacteria</taxon>
        <taxon>Pseudomonadati</taxon>
        <taxon>Pseudomonadota</taxon>
        <taxon>Betaproteobacteria</taxon>
        <taxon>Nitrosomonadales</taxon>
        <taxon>Nitrosomonadaceae</taxon>
        <taxon>Nitrosovibrio</taxon>
    </lineage>
</organism>
<dbReference type="STRING" id="1233.SAMN05216387_10868"/>
<accession>A0A1H7P7C7</accession>
<evidence type="ECO:0000313" key="2">
    <source>
        <dbReference type="Proteomes" id="UP000198620"/>
    </source>
</evidence>
<protein>
    <submittedName>
        <fullName evidence="1">Uncharacterized protein</fullName>
    </submittedName>
</protein>
<dbReference type="AlphaFoldDB" id="A0A1H7P7C7"/>
<proteinExistence type="predicted"/>
<dbReference type="EMBL" id="FOBH01000008">
    <property type="protein sequence ID" value="SEL31155.1"/>
    <property type="molecule type" value="Genomic_DNA"/>
</dbReference>
<evidence type="ECO:0000313" key="1">
    <source>
        <dbReference type="EMBL" id="SEL31155.1"/>
    </source>
</evidence>
<reference evidence="1 2" key="1">
    <citation type="submission" date="2016-10" db="EMBL/GenBank/DDBJ databases">
        <authorList>
            <person name="de Groot N.N."/>
        </authorList>
    </citation>
    <scope>NUCLEOTIDE SEQUENCE [LARGE SCALE GENOMIC DNA]</scope>
    <source>
        <strain evidence="1 2">Nv1</strain>
    </source>
</reference>
<gene>
    <name evidence="1" type="ORF">SAMN05216387_10868</name>
</gene>
<dbReference type="OrthoDB" id="8557217at2"/>
<name>A0A1H7P7C7_9PROT</name>